<dbReference type="Proteomes" id="UP000187941">
    <property type="component" value="Chromosome"/>
</dbReference>
<dbReference type="Gene3D" id="3.10.50.40">
    <property type="match status" value="2"/>
</dbReference>
<keyword evidence="9" id="KW-1185">Reference proteome</keyword>
<dbReference type="EC" id="5.2.1.8" evidence="6"/>
<sequence length="294" mass="31619">MGNHRFFLLGLLLTGGLASCSQQDVGITDEEIFQSNKADIERYASSKGLSTTATASGLYYAVKQPSSSTVTPAVGQEVEFTYTLSVLSNNNGTVTDRFVDSAYATRPRYLHLANVSSGLSEGLARMREGEQAILLLPSVYAFGRDGAGNGVVPPNAPVRIDVLLRRTRTEDQQINEYLTANNLRPTEVTVRGVRFIKTLSIPTGAAPSNGQRLSVRYRGQLLREKSAFDSTGTGLYTTTIGQSVAGFDEGLSKLRVGEKATIIFPSAMGYGSSGRGTIPPYAPMRFDIELVSAQ</sequence>
<dbReference type="PROSITE" id="PS50059">
    <property type="entry name" value="FKBP_PPIASE"/>
    <property type="match status" value="2"/>
</dbReference>
<dbReference type="OrthoDB" id="979394at2"/>
<evidence type="ECO:0000256" key="5">
    <source>
        <dbReference type="PROSITE-ProRule" id="PRU00277"/>
    </source>
</evidence>
<feature type="domain" description="PPIase FKBP-type" evidence="7">
    <location>
        <begin position="210"/>
        <end position="294"/>
    </location>
</feature>
<comment type="catalytic activity">
    <reaction evidence="1 5 6">
        <text>[protein]-peptidylproline (omega=180) = [protein]-peptidylproline (omega=0)</text>
        <dbReference type="Rhea" id="RHEA:16237"/>
        <dbReference type="Rhea" id="RHEA-COMP:10747"/>
        <dbReference type="Rhea" id="RHEA-COMP:10748"/>
        <dbReference type="ChEBI" id="CHEBI:83833"/>
        <dbReference type="ChEBI" id="CHEBI:83834"/>
        <dbReference type="EC" id="5.2.1.8"/>
    </reaction>
</comment>
<dbReference type="InterPro" id="IPR001179">
    <property type="entry name" value="PPIase_FKBP_dom"/>
</dbReference>
<evidence type="ECO:0000256" key="4">
    <source>
        <dbReference type="ARBA" id="ARBA00023235"/>
    </source>
</evidence>
<evidence type="ECO:0000256" key="3">
    <source>
        <dbReference type="ARBA" id="ARBA00023110"/>
    </source>
</evidence>
<protein>
    <recommendedName>
        <fullName evidence="6">Peptidyl-prolyl cis-trans isomerase</fullName>
        <ecNumber evidence="6">5.2.1.8</ecNumber>
    </recommendedName>
</protein>
<evidence type="ECO:0000259" key="7">
    <source>
        <dbReference type="PROSITE" id="PS50059"/>
    </source>
</evidence>
<evidence type="ECO:0000256" key="2">
    <source>
        <dbReference type="ARBA" id="ARBA00006577"/>
    </source>
</evidence>
<evidence type="ECO:0000313" key="8">
    <source>
        <dbReference type="EMBL" id="AQG81644.1"/>
    </source>
</evidence>
<dbReference type="GO" id="GO:0003755">
    <property type="term" value="F:peptidyl-prolyl cis-trans isomerase activity"/>
    <property type="evidence" value="ECO:0007669"/>
    <property type="project" value="UniProtKB-UniRule"/>
</dbReference>
<dbReference type="KEGG" id="smon:AWR27_21450"/>
<name>A0A1P9X1Y5_9BACT</name>
<proteinExistence type="inferred from homology"/>
<dbReference type="SUPFAM" id="SSF54534">
    <property type="entry name" value="FKBP-like"/>
    <property type="match status" value="2"/>
</dbReference>
<evidence type="ECO:0000313" key="9">
    <source>
        <dbReference type="Proteomes" id="UP000187941"/>
    </source>
</evidence>
<evidence type="ECO:0000256" key="6">
    <source>
        <dbReference type="RuleBase" id="RU003915"/>
    </source>
</evidence>
<dbReference type="STRING" id="1178516.AWR27_21450"/>
<reference evidence="8 9" key="1">
    <citation type="submission" date="2016-01" db="EMBL/GenBank/DDBJ databases">
        <authorList>
            <person name="Oliw E.H."/>
        </authorList>
    </citation>
    <scope>NUCLEOTIDE SEQUENCE [LARGE SCALE GENOMIC DNA]</scope>
    <source>
        <strain evidence="8 9">DY10</strain>
    </source>
</reference>
<dbReference type="InterPro" id="IPR046357">
    <property type="entry name" value="PPIase_dom_sf"/>
</dbReference>
<keyword evidence="3 5" id="KW-0697">Rotamase</keyword>
<gene>
    <name evidence="8" type="ORF">AWR27_21450</name>
</gene>
<dbReference type="AlphaFoldDB" id="A0A1P9X1Y5"/>
<comment type="similarity">
    <text evidence="2 6">Belongs to the FKBP-type PPIase family.</text>
</comment>
<keyword evidence="4 5" id="KW-0413">Isomerase</keyword>
<accession>A0A1P9X1Y5</accession>
<dbReference type="RefSeq" id="WP_077133111.1">
    <property type="nucleotide sequence ID" value="NZ_CP014263.1"/>
</dbReference>
<dbReference type="PROSITE" id="PS51257">
    <property type="entry name" value="PROKAR_LIPOPROTEIN"/>
    <property type="match status" value="1"/>
</dbReference>
<organism evidence="8 9">
    <name type="scientific">Spirosoma montaniterrae</name>
    <dbReference type="NCBI Taxonomy" id="1178516"/>
    <lineage>
        <taxon>Bacteria</taxon>
        <taxon>Pseudomonadati</taxon>
        <taxon>Bacteroidota</taxon>
        <taxon>Cytophagia</taxon>
        <taxon>Cytophagales</taxon>
        <taxon>Cytophagaceae</taxon>
        <taxon>Spirosoma</taxon>
    </lineage>
</organism>
<dbReference type="Pfam" id="PF00254">
    <property type="entry name" value="FKBP_C"/>
    <property type="match status" value="2"/>
</dbReference>
<evidence type="ECO:0000256" key="1">
    <source>
        <dbReference type="ARBA" id="ARBA00000971"/>
    </source>
</evidence>
<dbReference type="EMBL" id="CP014263">
    <property type="protein sequence ID" value="AQG81644.1"/>
    <property type="molecule type" value="Genomic_DNA"/>
</dbReference>
<dbReference type="PANTHER" id="PTHR43811:SF19">
    <property type="entry name" value="39 KDA FK506-BINDING NUCLEAR PROTEIN"/>
    <property type="match status" value="1"/>
</dbReference>
<dbReference type="PANTHER" id="PTHR43811">
    <property type="entry name" value="FKBP-TYPE PEPTIDYL-PROLYL CIS-TRANS ISOMERASE FKPA"/>
    <property type="match status" value="1"/>
</dbReference>
<feature type="domain" description="PPIase FKBP-type" evidence="7">
    <location>
        <begin position="75"/>
        <end position="168"/>
    </location>
</feature>